<dbReference type="PANTHER" id="PTHR30055:SF151">
    <property type="entry name" value="TRANSCRIPTIONAL REGULATORY PROTEIN"/>
    <property type="match status" value="1"/>
</dbReference>
<feature type="DNA-binding region" description="H-T-H motif" evidence="5">
    <location>
        <begin position="41"/>
        <end position="60"/>
    </location>
</feature>
<evidence type="ECO:0000256" key="1">
    <source>
        <dbReference type="ARBA" id="ARBA00022491"/>
    </source>
</evidence>
<evidence type="ECO:0000256" key="4">
    <source>
        <dbReference type="ARBA" id="ARBA00023163"/>
    </source>
</evidence>
<dbReference type="InterPro" id="IPR001647">
    <property type="entry name" value="HTH_TetR"/>
</dbReference>
<dbReference type="PROSITE" id="PS50977">
    <property type="entry name" value="HTH_TETR_2"/>
    <property type="match status" value="1"/>
</dbReference>
<keyword evidence="4" id="KW-0804">Transcription</keyword>
<dbReference type="Pfam" id="PF00440">
    <property type="entry name" value="TetR_N"/>
    <property type="match status" value="1"/>
</dbReference>
<dbReference type="GO" id="GO:0045892">
    <property type="term" value="P:negative regulation of DNA-templated transcription"/>
    <property type="evidence" value="ECO:0007669"/>
    <property type="project" value="InterPro"/>
</dbReference>
<evidence type="ECO:0000256" key="5">
    <source>
        <dbReference type="PROSITE-ProRule" id="PRU00335"/>
    </source>
</evidence>
<evidence type="ECO:0000313" key="7">
    <source>
        <dbReference type="EMBL" id="QKJ20146.1"/>
    </source>
</evidence>
<dbReference type="InterPro" id="IPR009057">
    <property type="entry name" value="Homeodomain-like_sf"/>
</dbReference>
<dbReference type="InterPro" id="IPR036271">
    <property type="entry name" value="Tet_transcr_reg_TetR-rel_C_sf"/>
</dbReference>
<keyword evidence="1" id="KW-0678">Repressor</keyword>
<dbReference type="GO" id="GO:0000976">
    <property type="term" value="F:transcription cis-regulatory region binding"/>
    <property type="evidence" value="ECO:0007669"/>
    <property type="project" value="TreeGrafter"/>
</dbReference>
<keyword evidence="2" id="KW-0805">Transcription regulation</keyword>
<feature type="domain" description="HTH tetR-type" evidence="6">
    <location>
        <begin position="18"/>
        <end position="78"/>
    </location>
</feature>
<evidence type="ECO:0000256" key="3">
    <source>
        <dbReference type="ARBA" id="ARBA00023125"/>
    </source>
</evidence>
<evidence type="ECO:0000313" key="8">
    <source>
        <dbReference type="Proteomes" id="UP000502498"/>
    </source>
</evidence>
<accession>A0A7D4U8P0</accession>
<dbReference type="EMBL" id="CP054038">
    <property type="protein sequence ID" value="QKJ20146.1"/>
    <property type="molecule type" value="Genomic_DNA"/>
</dbReference>
<dbReference type="PRINTS" id="PR00400">
    <property type="entry name" value="TETREPRESSOR"/>
</dbReference>
<protein>
    <submittedName>
        <fullName evidence="7">TetR/AcrR family transcriptional regulator</fullName>
    </submittedName>
</protein>
<dbReference type="Gene3D" id="1.10.357.10">
    <property type="entry name" value="Tetracycline Repressor, domain 2"/>
    <property type="match status" value="1"/>
</dbReference>
<dbReference type="GO" id="GO:0003700">
    <property type="term" value="F:DNA-binding transcription factor activity"/>
    <property type="evidence" value="ECO:0007669"/>
    <property type="project" value="TreeGrafter"/>
</dbReference>
<dbReference type="Pfam" id="PF02909">
    <property type="entry name" value="TetR_C_1"/>
    <property type="match status" value="1"/>
</dbReference>
<dbReference type="Proteomes" id="UP000502498">
    <property type="component" value="Chromosome"/>
</dbReference>
<evidence type="ECO:0000259" key="6">
    <source>
        <dbReference type="PROSITE" id="PS50977"/>
    </source>
</evidence>
<reference evidence="7 8" key="1">
    <citation type="submission" date="2020-05" db="EMBL/GenBank/DDBJ databases">
        <title>Strain PA2F3 complete genome.</title>
        <authorList>
            <person name="Kim Y.-S."/>
            <person name="Kim S.-J."/>
            <person name="Jung H.-k."/>
            <person name="Kim S.-E."/>
            <person name="Kim K.-H."/>
        </authorList>
    </citation>
    <scope>NUCLEOTIDE SEQUENCE [LARGE SCALE GENOMIC DNA]</scope>
    <source>
        <strain evidence="7 8">PA2F3</strain>
    </source>
</reference>
<dbReference type="AlphaFoldDB" id="A0A7D4U8P0"/>
<evidence type="ECO:0000256" key="2">
    <source>
        <dbReference type="ARBA" id="ARBA00023015"/>
    </source>
</evidence>
<sequence length="235" mass="25345">MDDPKGDPVPTPPSPRTRPTRERIMAAAVDLADRDGIDALTIRALAKEMGVGPMTLYHYVEGKEQVLDGMVDVVFEKIALPDPARPWRDAVRARCASAREVLVRHPWSVPLLESRRSPGPATLRHHEAMLACFLEAGLSMPLTAHAYAVLDAYVYGFAIQEASLLVQGGEGSAETAAEVSEGFSPESHPHLVRFTTEHAMRPDYRFGDSFAYGLDLVLDGLEAAAGDEAAGVGVA</sequence>
<dbReference type="Gene3D" id="1.10.10.60">
    <property type="entry name" value="Homeodomain-like"/>
    <property type="match status" value="1"/>
</dbReference>
<dbReference type="SUPFAM" id="SSF46689">
    <property type="entry name" value="Homeodomain-like"/>
    <property type="match status" value="1"/>
</dbReference>
<dbReference type="InterPro" id="IPR004111">
    <property type="entry name" value="Repressor_TetR_C"/>
</dbReference>
<dbReference type="InterPro" id="IPR050109">
    <property type="entry name" value="HTH-type_TetR-like_transc_reg"/>
</dbReference>
<proteinExistence type="predicted"/>
<dbReference type="InterPro" id="IPR003012">
    <property type="entry name" value="Tet_transcr_reg_TetR"/>
</dbReference>
<gene>
    <name evidence="7" type="ORF">HQM25_12775</name>
</gene>
<name>A0A7D4U8P0_9MICO</name>
<keyword evidence="3 5" id="KW-0238">DNA-binding</keyword>
<dbReference type="GO" id="GO:0046677">
    <property type="term" value="P:response to antibiotic"/>
    <property type="evidence" value="ECO:0007669"/>
    <property type="project" value="InterPro"/>
</dbReference>
<dbReference type="PANTHER" id="PTHR30055">
    <property type="entry name" value="HTH-TYPE TRANSCRIPTIONAL REGULATOR RUTR"/>
    <property type="match status" value="1"/>
</dbReference>
<organism evidence="7 8">
    <name type="scientific">Microbacterium hominis</name>
    <dbReference type="NCBI Taxonomy" id="162426"/>
    <lineage>
        <taxon>Bacteria</taxon>
        <taxon>Bacillati</taxon>
        <taxon>Actinomycetota</taxon>
        <taxon>Actinomycetes</taxon>
        <taxon>Micrococcales</taxon>
        <taxon>Microbacteriaceae</taxon>
        <taxon>Microbacterium</taxon>
    </lineage>
</organism>
<dbReference type="SUPFAM" id="SSF48498">
    <property type="entry name" value="Tetracyclin repressor-like, C-terminal domain"/>
    <property type="match status" value="1"/>
</dbReference>